<dbReference type="PANTHER" id="PTHR11439:SF495">
    <property type="entry name" value="REVERSE TRANSCRIPTASE, RNA-DEPENDENT DNA POLYMERASE-RELATED"/>
    <property type="match status" value="1"/>
</dbReference>
<evidence type="ECO:0000256" key="2">
    <source>
        <dbReference type="SAM" id="MobiDB-lite"/>
    </source>
</evidence>
<dbReference type="Pfam" id="PF07727">
    <property type="entry name" value="RVT_2"/>
    <property type="match status" value="1"/>
</dbReference>
<protein>
    <submittedName>
        <fullName evidence="4">Ribonuclease H-like domain-containing protein</fullName>
    </submittedName>
</protein>
<proteinExistence type="predicted"/>
<feature type="coiled-coil region" evidence="1">
    <location>
        <begin position="640"/>
        <end position="667"/>
    </location>
</feature>
<dbReference type="SUPFAM" id="SSF56672">
    <property type="entry name" value="DNA/RNA polymerases"/>
    <property type="match status" value="1"/>
</dbReference>
<dbReference type="InterPro" id="IPR013103">
    <property type="entry name" value="RVT_2"/>
</dbReference>
<evidence type="ECO:0000256" key="1">
    <source>
        <dbReference type="SAM" id="Coils"/>
    </source>
</evidence>
<feature type="region of interest" description="Disordered" evidence="2">
    <location>
        <begin position="542"/>
        <end position="625"/>
    </location>
</feature>
<feature type="domain" description="Reverse transcriptase Ty1/copia-type" evidence="3">
    <location>
        <begin position="101"/>
        <end position="198"/>
    </location>
</feature>
<dbReference type="Proteomes" id="UP001151760">
    <property type="component" value="Unassembled WGS sequence"/>
</dbReference>
<dbReference type="PANTHER" id="PTHR11439">
    <property type="entry name" value="GAG-POL-RELATED RETROTRANSPOSON"/>
    <property type="match status" value="1"/>
</dbReference>
<evidence type="ECO:0000259" key="3">
    <source>
        <dbReference type="Pfam" id="PF07727"/>
    </source>
</evidence>
<keyword evidence="1" id="KW-0175">Coiled coil</keyword>
<reference evidence="4" key="1">
    <citation type="journal article" date="2022" name="Int. J. Mol. Sci.">
        <title>Draft Genome of Tanacetum Coccineum: Genomic Comparison of Closely Related Tanacetum-Family Plants.</title>
        <authorList>
            <person name="Yamashiro T."/>
            <person name="Shiraishi A."/>
            <person name="Nakayama K."/>
            <person name="Satake H."/>
        </authorList>
    </citation>
    <scope>NUCLEOTIDE SEQUENCE</scope>
</reference>
<dbReference type="InterPro" id="IPR038077">
    <property type="entry name" value="Troponin_sf"/>
</dbReference>
<dbReference type="SUPFAM" id="SSF90250">
    <property type="entry name" value="Troponin coil-coiled subunits"/>
    <property type="match status" value="1"/>
</dbReference>
<feature type="compositionally biased region" description="Basic and acidic residues" evidence="2">
    <location>
        <begin position="588"/>
        <end position="600"/>
    </location>
</feature>
<dbReference type="CDD" id="cd09272">
    <property type="entry name" value="RNase_HI_RT_Ty1"/>
    <property type="match status" value="1"/>
</dbReference>
<sequence>MSLMDVTRIFGNAYNDEDVSAEADLNNLETTMHVSLIPTTIIHKDHPLEQIIRDLHSAPLTRRMSQQNLKDLEPKKLIQALTDPSWIEAMQEELLQFKLQKVWTLVDLPNGKRVIGTKWVYRKKKDERGIVVRNKARLVAQGYTQEKGIDYDEVFSHVARIEAIRLFVAYASFMGFIVYQMDVKSAFLYGTIEEEVYVDDIIFGSTKKSLCDEFEKIMHKRFQISSKGELTFFLGLQVKQKDDGIFISQDKYVADILKKFDFVTVKTASTPMEPNKALTKDQEAEDMDVHLYRLMIESLMYLTASRPDIMFVVCACTRFQVTPKVSHLYVVKRIFRYLKASLDRKSTTGGCQFLGRRLISWKCKKQTIVANSTTEAEYVAAANCCGQDTEIPQSGGPPEKVGDEAVHKELGDIMERAATTASSLEAEQDSALSSTTGILTVLCIKFHEAATLLLLGSNAEGTDCLPNATIFVELERMGFVQVFLNKQVKGMSKHKKTYDIPSHSKKVFANMKRQGNKFSGRITPLFPTMLVQAQEEVGEGSANLIDPHHTPTDSQPSTLQPQQKQTSRKSKKKNIEVPHPSDSTDPLLSDKERLEQHELTDNVPTPHDSPLLGGNTPGSDEGRPNLTELMDICTKLYDRVLDLEKEKDAQAVEILNLKKRVKKLESKVKSRILPPKRRLYRQVDSSDDSLGKENTSKQERNSDKTKPMFNDSAFDELNDMVDDLVLLVHLQVLPADTLVVIRRTRPRTTSVVIHDPEEEPTRTVPVPTVQSQPSYNNKEKEKMVEPEELVKIKIRDQGMDQVQDDAELAQRLYQEDLAELERV</sequence>
<feature type="region of interest" description="Disordered" evidence="2">
    <location>
        <begin position="675"/>
        <end position="708"/>
    </location>
</feature>
<comment type="caution">
    <text evidence="4">The sequence shown here is derived from an EMBL/GenBank/DDBJ whole genome shotgun (WGS) entry which is preliminary data.</text>
</comment>
<gene>
    <name evidence="4" type="ORF">Tco_0651829</name>
</gene>
<feature type="compositionally biased region" description="Basic and acidic residues" evidence="2">
    <location>
        <begin position="689"/>
        <end position="706"/>
    </location>
</feature>
<keyword evidence="5" id="KW-1185">Reference proteome</keyword>
<evidence type="ECO:0000313" key="4">
    <source>
        <dbReference type="EMBL" id="GJS57045.1"/>
    </source>
</evidence>
<dbReference type="InterPro" id="IPR043502">
    <property type="entry name" value="DNA/RNA_pol_sf"/>
</dbReference>
<accession>A0ABQ4WW28</accession>
<evidence type="ECO:0000313" key="5">
    <source>
        <dbReference type="Proteomes" id="UP001151760"/>
    </source>
</evidence>
<feature type="region of interest" description="Disordered" evidence="2">
    <location>
        <begin position="756"/>
        <end position="784"/>
    </location>
</feature>
<dbReference type="EMBL" id="BQNB010008978">
    <property type="protein sequence ID" value="GJS57045.1"/>
    <property type="molecule type" value="Genomic_DNA"/>
</dbReference>
<organism evidence="4 5">
    <name type="scientific">Tanacetum coccineum</name>
    <dbReference type="NCBI Taxonomy" id="301880"/>
    <lineage>
        <taxon>Eukaryota</taxon>
        <taxon>Viridiplantae</taxon>
        <taxon>Streptophyta</taxon>
        <taxon>Embryophyta</taxon>
        <taxon>Tracheophyta</taxon>
        <taxon>Spermatophyta</taxon>
        <taxon>Magnoliopsida</taxon>
        <taxon>eudicotyledons</taxon>
        <taxon>Gunneridae</taxon>
        <taxon>Pentapetalae</taxon>
        <taxon>asterids</taxon>
        <taxon>campanulids</taxon>
        <taxon>Asterales</taxon>
        <taxon>Asteraceae</taxon>
        <taxon>Asteroideae</taxon>
        <taxon>Anthemideae</taxon>
        <taxon>Anthemidinae</taxon>
        <taxon>Tanacetum</taxon>
    </lineage>
</organism>
<reference evidence="4" key="2">
    <citation type="submission" date="2022-01" db="EMBL/GenBank/DDBJ databases">
        <authorList>
            <person name="Yamashiro T."/>
            <person name="Shiraishi A."/>
            <person name="Satake H."/>
            <person name="Nakayama K."/>
        </authorList>
    </citation>
    <scope>NUCLEOTIDE SEQUENCE</scope>
</reference>
<name>A0ABQ4WW28_9ASTR</name>